<dbReference type="GO" id="GO:0016712">
    <property type="term" value="F:oxidoreductase activity, acting on paired donors, with incorporation or reduction of molecular oxygen, reduced flavin or flavoprotein as one donor, and incorporation of one atom of oxygen"/>
    <property type="evidence" value="ECO:0007669"/>
    <property type="project" value="UniProtKB-EC"/>
</dbReference>
<dbReference type="InParanoid" id="E0VV70"/>
<keyword evidence="10 13" id="KW-0408">Iron</keyword>
<keyword evidence="17" id="KW-1185">Reference proteome</keyword>
<dbReference type="GO" id="GO:0020037">
    <property type="term" value="F:heme binding"/>
    <property type="evidence" value="ECO:0007669"/>
    <property type="project" value="InterPro"/>
</dbReference>
<evidence type="ECO:0000256" key="6">
    <source>
        <dbReference type="ARBA" id="ARBA00022723"/>
    </source>
</evidence>
<dbReference type="EMBL" id="DS235804">
    <property type="protein sequence ID" value="EEB17276.1"/>
    <property type="molecule type" value="Genomic_DNA"/>
</dbReference>
<dbReference type="HOGENOM" id="CLU_001570_5_2_1"/>
<dbReference type="EMBL" id="AAZO01005579">
    <property type="status" value="NOT_ANNOTATED_CDS"/>
    <property type="molecule type" value="Genomic_DNA"/>
</dbReference>
<dbReference type="OMA" id="QWITAYS"/>
<dbReference type="InterPro" id="IPR001128">
    <property type="entry name" value="Cyt_P450"/>
</dbReference>
<dbReference type="AlphaFoldDB" id="E0VV70"/>
<dbReference type="GeneID" id="8238404"/>
<dbReference type="DrugCentral" id="E0VV70"/>
<name>E0VV70_PEDHC</name>
<dbReference type="InterPro" id="IPR050476">
    <property type="entry name" value="Insect_CytP450_Detox"/>
</dbReference>
<sequence>MKNMFPIMIECGYQMQNYLSKYARTGEIIEFKEIFSRFTTDIISSCAFGIETNSINNPESEFRNYGRKIFEPSFFFVIRFILTSFFPKVRDFFGLRSIQKDVSDFFINVVKETMDYRERNNVKRNDFMDLLIQLKNKGKLDDVDIDDKYKKDLVSEEQTFSLNEAAAQAFVFFAAGFETSSTTLSFAFYELAINPEIQKKLQNEIDEVLNENDNKLTYQSIIDMKYLEQVIMETLRKYPPLTLLGRMCTTDYEIPEMGVKLEKGTRVIISLLGLQRDPDHFPNPDLFDPNRFSQEEISKRDHFTSMPFGEGPRNCIGNRFGLLQTKIGIVSVLSKFSIKPSEKTPIPMIFSKKSFILTPAAGMFLKIVER</sequence>
<evidence type="ECO:0000256" key="8">
    <source>
        <dbReference type="ARBA" id="ARBA00022848"/>
    </source>
</evidence>
<evidence type="ECO:0000256" key="4">
    <source>
        <dbReference type="ARBA" id="ARBA00010617"/>
    </source>
</evidence>
<accession>E0VV70</accession>
<dbReference type="PRINTS" id="PR00385">
    <property type="entry name" value="P450"/>
</dbReference>
<dbReference type="RefSeq" id="XP_002430014.1">
    <property type="nucleotide sequence ID" value="XM_002429969.1"/>
</dbReference>
<evidence type="ECO:0000256" key="5">
    <source>
        <dbReference type="ARBA" id="ARBA00022617"/>
    </source>
</evidence>
<reference evidence="16" key="3">
    <citation type="submission" date="2021-02" db="UniProtKB">
        <authorList>
            <consortium name="EnsemblMetazoa"/>
        </authorList>
    </citation>
    <scope>IDENTIFICATION</scope>
    <source>
        <strain evidence="16">USDA</strain>
    </source>
</reference>
<keyword evidence="12" id="KW-0472">Membrane</keyword>
<dbReference type="GO" id="GO:0005789">
    <property type="term" value="C:endoplasmic reticulum membrane"/>
    <property type="evidence" value="ECO:0007669"/>
    <property type="project" value="UniProtKB-SubCell"/>
</dbReference>
<dbReference type="FunFam" id="1.10.630.10:FF:000042">
    <property type="entry name" value="Cytochrome P450"/>
    <property type="match status" value="1"/>
</dbReference>
<dbReference type="Proteomes" id="UP000009046">
    <property type="component" value="Unassembled WGS sequence"/>
</dbReference>
<dbReference type="InterPro" id="IPR036396">
    <property type="entry name" value="Cyt_P450_sf"/>
</dbReference>
<evidence type="ECO:0000256" key="1">
    <source>
        <dbReference type="ARBA" id="ARBA00001971"/>
    </source>
</evidence>
<protein>
    <submittedName>
        <fullName evidence="15">Cytochrome P-450, putative</fullName>
        <ecNumber evidence="15">1.14.14.1</ecNumber>
    </submittedName>
</protein>
<comment type="subcellular location">
    <subcellularLocation>
        <location evidence="3">Endoplasmic reticulum membrane</location>
        <topology evidence="3">Peripheral membrane protein</topology>
    </subcellularLocation>
    <subcellularLocation>
        <location evidence="2">Microsome membrane</location>
        <topology evidence="2">Peripheral membrane protein</topology>
    </subcellularLocation>
</comment>
<reference evidence="15" key="2">
    <citation type="submission" date="2007-04" db="EMBL/GenBank/DDBJ databases">
        <title>The genome of the human body louse.</title>
        <authorList>
            <consortium name="The Human Body Louse Genome Consortium"/>
            <person name="Kirkness E."/>
            <person name="Walenz B."/>
            <person name="Hass B."/>
            <person name="Bruggner R."/>
            <person name="Strausberg R."/>
        </authorList>
    </citation>
    <scope>NUCLEOTIDE SEQUENCE</scope>
    <source>
        <strain evidence="15">USDA</strain>
    </source>
</reference>
<dbReference type="Gene3D" id="1.10.630.10">
    <property type="entry name" value="Cytochrome P450"/>
    <property type="match status" value="1"/>
</dbReference>
<dbReference type="InterPro" id="IPR017972">
    <property type="entry name" value="Cyt_P450_CS"/>
</dbReference>
<dbReference type="ChEMBL" id="CHEMBL2364702"/>
<evidence type="ECO:0000256" key="10">
    <source>
        <dbReference type="ARBA" id="ARBA00023004"/>
    </source>
</evidence>
<dbReference type="SUPFAM" id="SSF48264">
    <property type="entry name" value="Cytochrome P450"/>
    <property type="match status" value="1"/>
</dbReference>
<evidence type="ECO:0000256" key="11">
    <source>
        <dbReference type="ARBA" id="ARBA00023033"/>
    </source>
</evidence>
<evidence type="ECO:0000256" key="13">
    <source>
        <dbReference type="PIRSR" id="PIRSR602401-1"/>
    </source>
</evidence>
<organism>
    <name type="scientific">Pediculus humanus subsp. corporis</name>
    <name type="common">Body louse</name>
    <dbReference type="NCBI Taxonomy" id="121224"/>
    <lineage>
        <taxon>Eukaryota</taxon>
        <taxon>Metazoa</taxon>
        <taxon>Ecdysozoa</taxon>
        <taxon>Arthropoda</taxon>
        <taxon>Hexapoda</taxon>
        <taxon>Insecta</taxon>
        <taxon>Pterygota</taxon>
        <taxon>Neoptera</taxon>
        <taxon>Paraneoptera</taxon>
        <taxon>Psocodea</taxon>
        <taxon>Troctomorpha</taxon>
        <taxon>Phthiraptera</taxon>
        <taxon>Anoplura</taxon>
        <taxon>Pediculidae</taxon>
        <taxon>Pediculus</taxon>
    </lineage>
</organism>
<evidence type="ECO:0000313" key="17">
    <source>
        <dbReference type="Proteomes" id="UP000009046"/>
    </source>
</evidence>
<evidence type="ECO:0000256" key="9">
    <source>
        <dbReference type="ARBA" id="ARBA00023002"/>
    </source>
</evidence>
<dbReference type="PROSITE" id="PS00086">
    <property type="entry name" value="CYTOCHROME_P450"/>
    <property type="match status" value="1"/>
</dbReference>
<evidence type="ECO:0000256" key="2">
    <source>
        <dbReference type="ARBA" id="ARBA00004174"/>
    </source>
</evidence>
<dbReference type="InterPro" id="IPR002401">
    <property type="entry name" value="Cyt_P450_E_grp-I"/>
</dbReference>
<keyword evidence="7" id="KW-0256">Endoplasmic reticulum</keyword>
<dbReference type="PANTHER" id="PTHR24292:SF54">
    <property type="entry name" value="CYP9F3-RELATED"/>
    <property type="match status" value="1"/>
</dbReference>
<keyword evidence="9 14" id="KW-0560">Oxidoreductase</keyword>
<keyword evidence="5 13" id="KW-0349">Heme</keyword>
<gene>
    <name evidence="16" type="primary">8238404</name>
    <name evidence="15" type="ORF">Phum_PHUM459170</name>
</gene>
<evidence type="ECO:0000256" key="3">
    <source>
        <dbReference type="ARBA" id="ARBA00004406"/>
    </source>
</evidence>
<dbReference type="CTD" id="8238404"/>
<dbReference type="Pfam" id="PF00067">
    <property type="entry name" value="p450"/>
    <property type="match status" value="1"/>
</dbReference>
<dbReference type="VEuPathDB" id="VectorBase:PHUM459170"/>
<dbReference type="CDD" id="cd11056">
    <property type="entry name" value="CYP6-like"/>
    <property type="match status" value="1"/>
</dbReference>
<evidence type="ECO:0000256" key="12">
    <source>
        <dbReference type="ARBA" id="ARBA00023136"/>
    </source>
</evidence>
<evidence type="ECO:0000256" key="7">
    <source>
        <dbReference type="ARBA" id="ARBA00022824"/>
    </source>
</evidence>
<dbReference type="OrthoDB" id="2789670at2759"/>
<evidence type="ECO:0000313" key="15">
    <source>
        <dbReference type="EMBL" id="EEB17276.1"/>
    </source>
</evidence>
<dbReference type="eggNOG" id="KOG0158">
    <property type="taxonomic scope" value="Eukaryota"/>
</dbReference>
<feature type="binding site" description="axial binding residue" evidence="13">
    <location>
        <position position="315"/>
    </location>
    <ligand>
        <name>heme</name>
        <dbReference type="ChEBI" id="CHEBI:30413"/>
    </ligand>
    <ligandPart>
        <name>Fe</name>
        <dbReference type="ChEBI" id="CHEBI:18248"/>
    </ligandPart>
</feature>
<comment type="similarity">
    <text evidence="4 14">Belongs to the cytochrome P450 family.</text>
</comment>
<dbReference type="STRING" id="121224.E0VV70"/>
<keyword evidence="11 14" id="KW-0503">Monooxygenase</keyword>
<proteinExistence type="inferred from homology"/>
<evidence type="ECO:0000313" key="16">
    <source>
        <dbReference type="EnsemblMetazoa" id="PHUM459170-PA"/>
    </source>
</evidence>
<comment type="cofactor">
    <cofactor evidence="1 13">
        <name>heme</name>
        <dbReference type="ChEBI" id="CHEBI:30413"/>
    </cofactor>
</comment>
<dbReference type="GO" id="GO:0005506">
    <property type="term" value="F:iron ion binding"/>
    <property type="evidence" value="ECO:0007669"/>
    <property type="project" value="InterPro"/>
</dbReference>
<dbReference type="PANTHER" id="PTHR24292">
    <property type="entry name" value="CYTOCHROME P450"/>
    <property type="match status" value="1"/>
</dbReference>
<reference evidence="15" key="1">
    <citation type="submission" date="2007-04" db="EMBL/GenBank/DDBJ databases">
        <title>Annotation of Pediculus humanus corporis strain USDA.</title>
        <authorList>
            <person name="Kirkness E."/>
            <person name="Hannick L."/>
            <person name="Hass B."/>
            <person name="Bruggner R."/>
            <person name="Lawson D."/>
            <person name="Bidwell S."/>
            <person name="Joardar V."/>
            <person name="Caler E."/>
            <person name="Walenz B."/>
            <person name="Inman J."/>
            <person name="Schobel S."/>
            <person name="Galinsky K."/>
            <person name="Amedeo P."/>
            <person name="Strausberg R."/>
        </authorList>
    </citation>
    <scope>NUCLEOTIDE SEQUENCE</scope>
    <source>
        <strain evidence="15">USDA</strain>
    </source>
</reference>
<dbReference type="EC" id="1.14.14.1" evidence="15"/>
<dbReference type="KEGG" id="phu:Phum_PHUM459170"/>
<evidence type="ECO:0000256" key="14">
    <source>
        <dbReference type="RuleBase" id="RU000461"/>
    </source>
</evidence>
<keyword evidence="8" id="KW-0492">Microsome</keyword>
<dbReference type="PRINTS" id="PR00463">
    <property type="entry name" value="EP450I"/>
</dbReference>
<dbReference type="EnsemblMetazoa" id="PHUM459170-RA">
    <property type="protein sequence ID" value="PHUM459170-PA"/>
    <property type="gene ID" value="PHUM459170"/>
</dbReference>
<keyword evidence="6 13" id="KW-0479">Metal-binding</keyword>